<sequence>MTENAAWLNEQIDQLAQQQAKFTDRAFWLALKQLIAEQDRRADQLGGEVDGRTWSPDQW</sequence>
<dbReference type="PATRIC" id="fig|616990.3.peg.1293"/>
<keyword evidence="2" id="KW-1185">Reference proteome</keyword>
<comment type="caution">
    <text evidence="1">The sequence shown here is derived from an EMBL/GenBank/DDBJ whole genome shotgun (WGS) entry which is preliminary data.</text>
</comment>
<proteinExistence type="predicted"/>
<name>A0A0R2LCW9_9LACO</name>
<evidence type="ECO:0000313" key="2">
    <source>
        <dbReference type="Proteomes" id="UP000051906"/>
    </source>
</evidence>
<dbReference type="RefSeq" id="WP_057879334.1">
    <property type="nucleotide sequence ID" value="NZ_JQCA01000164.1"/>
</dbReference>
<protein>
    <submittedName>
        <fullName evidence="1">Uncharacterized protein</fullName>
    </submittedName>
</protein>
<accession>A0A0R2LCW9</accession>
<dbReference type="Proteomes" id="UP000051906">
    <property type="component" value="Unassembled WGS sequence"/>
</dbReference>
<dbReference type="OrthoDB" id="2918624at2"/>
<gene>
    <name evidence="1" type="ORF">IV54_GL001203</name>
</gene>
<reference evidence="1 2" key="1">
    <citation type="journal article" date="2015" name="Genome Announc.">
        <title>Expanding the biotechnology potential of lactobacilli through comparative genomics of 213 strains and associated genera.</title>
        <authorList>
            <person name="Sun Z."/>
            <person name="Harris H.M."/>
            <person name="McCann A."/>
            <person name="Guo C."/>
            <person name="Argimon S."/>
            <person name="Zhang W."/>
            <person name="Yang X."/>
            <person name="Jeffery I.B."/>
            <person name="Cooney J.C."/>
            <person name="Kagawa T.F."/>
            <person name="Liu W."/>
            <person name="Song Y."/>
            <person name="Salvetti E."/>
            <person name="Wrobel A."/>
            <person name="Rasinkangas P."/>
            <person name="Parkhill J."/>
            <person name="Rea M.C."/>
            <person name="O'Sullivan O."/>
            <person name="Ritari J."/>
            <person name="Douillard F.P."/>
            <person name="Paul Ross R."/>
            <person name="Yang R."/>
            <person name="Briner A.E."/>
            <person name="Felis G.E."/>
            <person name="de Vos W.M."/>
            <person name="Barrangou R."/>
            <person name="Klaenhammer T.R."/>
            <person name="Caufield P.W."/>
            <person name="Cui Y."/>
            <person name="Zhang H."/>
            <person name="O'Toole P.W."/>
        </authorList>
    </citation>
    <scope>NUCLEOTIDE SEQUENCE [LARGE SCALE GENOMIC DNA]</scope>
    <source>
        <strain evidence="1 2">DSM 22467</strain>
    </source>
</reference>
<organism evidence="1 2">
    <name type="scientific">Levilactobacillus paucivorans</name>
    <dbReference type="NCBI Taxonomy" id="616990"/>
    <lineage>
        <taxon>Bacteria</taxon>
        <taxon>Bacillati</taxon>
        <taxon>Bacillota</taxon>
        <taxon>Bacilli</taxon>
        <taxon>Lactobacillales</taxon>
        <taxon>Lactobacillaceae</taxon>
        <taxon>Levilactobacillus</taxon>
    </lineage>
</organism>
<dbReference type="AlphaFoldDB" id="A0A0R2LCW9"/>
<dbReference type="EMBL" id="JQCA01000164">
    <property type="protein sequence ID" value="KRN97733.1"/>
    <property type="molecule type" value="Genomic_DNA"/>
</dbReference>
<evidence type="ECO:0000313" key="1">
    <source>
        <dbReference type="EMBL" id="KRN97733.1"/>
    </source>
</evidence>